<keyword evidence="3" id="KW-1185">Reference proteome</keyword>
<dbReference type="EMBL" id="JBFNQN010000024">
    <property type="protein sequence ID" value="MEW9267783.1"/>
    <property type="molecule type" value="Genomic_DNA"/>
</dbReference>
<gene>
    <name evidence="2" type="ORF">AB1207_23830</name>
</gene>
<name>A0ABV3PDR1_9ACTN</name>
<evidence type="ECO:0000313" key="2">
    <source>
        <dbReference type="EMBL" id="MEW9267783.1"/>
    </source>
</evidence>
<feature type="region of interest" description="Disordered" evidence="1">
    <location>
        <begin position="22"/>
        <end position="48"/>
    </location>
</feature>
<dbReference type="RefSeq" id="WP_367641267.1">
    <property type="nucleotide sequence ID" value="NZ_JBFNQN010000024.1"/>
</dbReference>
<proteinExistence type="predicted"/>
<dbReference type="Proteomes" id="UP001555826">
    <property type="component" value="Unassembled WGS sequence"/>
</dbReference>
<sequence>MRYGLNMAAHAVSVQERLAAARTSQESADADRLQREVAADQDREQKDLADRRERWWKRAQWALDLTLDERPGVAATGFNMPTALSQSEWAGVHEDAWITAVTDDVLNNLGGPPLGPYDDADSGAVDTDGGQVGDEDSTRGLLRRPLGWLRGER</sequence>
<feature type="compositionally biased region" description="Basic and acidic residues" evidence="1">
    <location>
        <begin position="29"/>
        <end position="48"/>
    </location>
</feature>
<protein>
    <submittedName>
        <fullName evidence="2">Uncharacterized protein</fullName>
    </submittedName>
</protein>
<evidence type="ECO:0000256" key="1">
    <source>
        <dbReference type="SAM" id="MobiDB-lite"/>
    </source>
</evidence>
<reference evidence="2 3" key="1">
    <citation type="submission" date="2024-07" db="EMBL/GenBank/DDBJ databases">
        <authorList>
            <person name="Thanompreechachai J."/>
            <person name="Duangmal K."/>
        </authorList>
    </citation>
    <scope>NUCLEOTIDE SEQUENCE [LARGE SCALE GENOMIC DNA]</scope>
    <source>
        <strain evidence="2 3">KCTC 19886</strain>
    </source>
</reference>
<comment type="caution">
    <text evidence="2">The sequence shown here is derived from an EMBL/GenBank/DDBJ whole genome shotgun (WGS) entry which is preliminary data.</text>
</comment>
<feature type="region of interest" description="Disordered" evidence="1">
    <location>
        <begin position="109"/>
        <end position="138"/>
    </location>
</feature>
<evidence type="ECO:0000313" key="3">
    <source>
        <dbReference type="Proteomes" id="UP001555826"/>
    </source>
</evidence>
<organism evidence="2 3">
    <name type="scientific">Kineococcus endophyticus</name>
    <dbReference type="NCBI Taxonomy" id="1181883"/>
    <lineage>
        <taxon>Bacteria</taxon>
        <taxon>Bacillati</taxon>
        <taxon>Actinomycetota</taxon>
        <taxon>Actinomycetes</taxon>
        <taxon>Kineosporiales</taxon>
        <taxon>Kineosporiaceae</taxon>
        <taxon>Kineococcus</taxon>
    </lineage>
</organism>
<accession>A0ABV3PDR1</accession>